<accession>A0AAD4XKG6</accession>
<dbReference type="InterPro" id="IPR008506">
    <property type="entry name" value="SND2/TMEM208"/>
</dbReference>
<evidence type="ECO:0000256" key="4">
    <source>
        <dbReference type="ARBA" id="ARBA00022824"/>
    </source>
</evidence>
<organism evidence="9 10">
    <name type="scientific">Papaver atlanticum</name>
    <dbReference type="NCBI Taxonomy" id="357466"/>
    <lineage>
        <taxon>Eukaryota</taxon>
        <taxon>Viridiplantae</taxon>
        <taxon>Streptophyta</taxon>
        <taxon>Embryophyta</taxon>
        <taxon>Tracheophyta</taxon>
        <taxon>Spermatophyta</taxon>
        <taxon>Magnoliopsida</taxon>
        <taxon>Ranunculales</taxon>
        <taxon>Papaveraceae</taxon>
        <taxon>Papaveroideae</taxon>
        <taxon>Papaver</taxon>
    </lineage>
</organism>
<reference evidence="9" key="1">
    <citation type="submission" date="2022-04" db="EMBL/GenBank/DDBJ databases">
        <title>A functionally conserved STORR gene fusion in Papaver species that diverged 16.8 million years ago.</title>
        <authorList>
            <person name="Catania T."/>
        </authorList>
    </citation>
    <scope>NUCLEOTIDE SEQUENCE</scope>
    <source>
        <strain evidence="9">S-188037</strain>
    </source>
</reference>
<keyword evidence="6 8" id="KW-0472">Membrane</keyword>
<evidence type="ECO:0000256" key="7">
    <source>
        <dbReference type="SAM" id="MobiDB-lite"/>
    </source>
</evidence>
<keyword evidence="3 8" id="KW-0812">Transmembrane</keyword>
<comment type="similarity">
    <text evidence="2">Belongs to the TMEM208 family.</text>
</comment>
<keyword evidence="4" id="KW-0256">Endoplasmic reticulum</keyword>
<evidence type="ECO:0000256" key="2">
    <source>
        <dbReference type="ARBA" id="ARBA00009950"/>
    </source>
</evidence>
<feature type="compositionally biased region" description="Basic residues" evidence="7">
    <location>
        <begin position="148"/>
        <end position="158"/>
    </location>
</feature>
<dbReference type="Proteomes" id="UP001202328">
    <property type="component" value="Unassembled WGS sequence"/>
</dbReference>
<dbReference type="PANTHER" id="PTHR13505:SF7">
    <property type="entry name" value="TRANSMEMBRANE PROTEIN 208"/>
    <property type="match status" value="1"/>
</dbReference>
<evidence type="ECO:0000256" key="1">
    <source>
        <dbReference type="ARBA" id="ARBA00004477"/>
    </source>
</evidence>
<evidence type="ECO:0000256" key="5">
    <source>
        <dbReference type="ARBA" id="ARBA00022989"/>
    </source>
</evidence>
<comment type="caution">
    <text evidence="9">The sequence shown here is derived from an EMBL/GenBank/DDBJ whole genome shotgun (WGS) entry which is preliminary data.</text>
</comment>
<comment type="subcellular location">
    <subcellularLocation>
        <location evidence="1">Endoplasmic reticulum membrane</location>
        <topology evidence="1">Multi-pass membrane protein</topology>
    </subcellularLocation>
</comment>
<dbReference type="GO" id="GO:0005773">
    <property type="term" value="C:vacuole"/>
    <property type="evidence" value="ECO:0007669"/>
    <property type="project" value="GOC"/>
</dbReference>
<feature type="region of interest" description="Disordered" evidence="7">
    <location>
        <begin position="137"/>
        <end position="158"/>
    </location>
</feature>
<keyword evidence="10" id="KW-1185">Reference proteome</keyword>
<evidence type="ECO:0000256" key="8">
    <source>
        <dbReference type="SAM" id="Phobius"/>
    </source>
</evidence>
<gene>
    <name evidence="9" type="ORF">MKW98_028380</name>
</gene>
<evidence type="ECO:0000313" key="10">
    <source>
        <dbReference type="Proteomes" id="UP001202328"/>
    </source>
</evidence>
<dbReference type="EMBL" id="JAJJMB010008071">
    <property type="protein sequence ID" value="KAI3926244.1"/>
    <property type="molecule type" value="Genomic_DNA"/>
</dbReference>
<dbReference type="GO" id="GO:0006624">
    <property type="term" value="P:vacuolar protein processing"/>
    <property type="evidence" value="ECO:0007669"/>
    <property type="project" value="TreeGrafter"/>
</dbReference>
<dbReference type="GO" id="GO:0005789">
    <property type="term" value="C:endoplasmic reticulum membrane"/>
    <property type="evidence" value="ECO:0007669"/>
    <property type="project" value="UniProtKB-SubCell"/>
</dbReference>
<proteinExistence type="inferred from homology"/>
<evidence type="ECO:0000256" key="6">
    <source>
        <dbReference type="ARBA" id="ARBA00023136"/>
    </source>
</evidence>
<sequence length="158" mass="18026">MANQGVKKRKEENAKHTKLLRVIIIWIVIYVIIRLLILHSSVTWKHSVGLLVTSAAYALSYKQLAQMAEPSYDDDGDLLDGGYDMSTGGICSMHFLVYPDLYYKLRASIMSILSGKFWYTYLIPSFAACKLSGLKSRKKREKLDKKASRPKFVKTRSK</sequence>
<evidence type="ECO:0000313" key="9">
    <source>
        <dbReference type="EMBL" id="KAI3926244.1"/>
    </source>
</evidence>
<evidence type="ECO:0000256" key="3">
    <source>
        <dbReference type="ARBA" id="ARBA00022692"/>
    </source>
</evidence>
<dbReference type="AlphaFoldDB" id="A0AAD4XKG6"/>
<feature type="transmembrane region" description="Helical" evidence="8">
    <location>
        <begin position="20"/>
        <end position="37"/>
    </location>
</feature>
<keyword evidence="5 8" id="KW-1133">Transmembrane helix</keyword>
<protein>
    <submittedName>
        <fullName evidence="9">Uncharacterized protein</fullName>
    </submittedName>
</protein>
<dbReference type="PANTHER" id="PTHR13505">
    <property type="entry name" value="TRANSMEMBRANE PROTEIN 208"/>
    <property type="match status" value="1"/>
</dbReference>
<dbReference type="Pfam" id="PF05620">
    <property type="entry name" value="TMEM208_SND2"/>
    <property type="match status" value="1"/>
</dbReference>
<name>A0AAD4XKG6_9MAGN</name>